<dbReference type="RefSeq" id="WP_070394696.1">
    <property type="nucleotide sequence ID" value="NZ_CP017599.1"/>
</dbReference>
<evidence type="ECO:0000313" key="1">
    <source>
        <dbReference type="EMBL" id="AOX02277.1"/>
    </source>
</evidence>
<reference evidence="2" key="1">
    <citation type="submission" date="2016-10" db="EMBL/GenBank/DDBJ databases">
        <title>Comparative genomics uncovers the prolific and rare metabolic potential of the cyanobacterial genus Moorea.</title>
        <authorList>
            <person name="Leao T."/>
            <person name="Castelao G."/>
            <person name="Korobeynikov A."/>
            <person name="Monroe E.A."/>
            <person name="Podell S."/>
            <person name="Glukhov E."/>
            <person name="Allen E."/>
            <person name="Gerwick W.H."/>
            <person name="Gerwick L."/>
        </authorList>
    </citation>
    <scope>NUCLEOTIDE SEQUENCE [LARGE SCALE GENOMIC DNA]</scope>
    <source>
        <strain evidence="2">PAL-8-15-08-1</strain>
    </source>
</reference>
<sequence>MLNKEQITSNSEFSLVDEKQLFTELTSEEAAVIEGGLTLKLYSIKALKANADWGRLNRDDTYLRVNGRTVWGVHKMKTGQTRNINKFVDFNNFANIQLFDRDLGKDDFMGGFTVSKPTGGKLRGFAWGSGSTYALIYEVV</sequence>
<dbReference type="AlphaFoldDB" id="A0A1D8TXA0"/>
<protein>
    <submittedName>
        <fullName evidence="1">Uncharacterized protein</fullName>
    </submittedName>
</protein>
<accession>A0A1D8TXA0</accession>
<dbReference type="Proteomes" id="UP000177870">
    <property type="component" value="Chromosome"/>
</dbReference>
<evidence type="ECO:0000313" key="2">
    <source>
        <dbReference type="Proteomes" id="UP000177870"/>
    </source>
</evidence>
<proteinExistence type="predicted"/>
<gene>
    <name evidence="1" type="ORF">BJP34_25065</name>
</gene>
<dbReference type="OrthoDB" id="3826500at2"/>
<dbReference type="KEGG" id="mpro:BJP34_25065"/>
<dbReference type="EMBL" id="CP017599">
    <property type="protein sequence ID" value="AOX02277.1"/>
    <property type="molecule type" value="Genomic_DNA"/>
</dbReference>
<organism evidence="1 2">
    <name type="scientific">Moorena producens PAL-8-15-08-1</name>
    <dbReference type="NCBI Taxonomy" id="1458985"/>
    <lineage>
        <taxon>Bacteria</taxon>
        <taxon>Bacillati</taxon>
        <taxon>Cyanobacteriota</taxon>
        <taxon>Cyanophyceae</taxon>
        <taxon>Coleofasciculales</taxon>
        <taxon>Coleofasciculaceae</taxon>
        <taxon>Moorena</taxon>
    </lineage>
</organism>
<name>A0A1D8TXA0_9CYAN</name>